<dbReference type="Proteomes" id="UP001218218">
    <property type="component" value="Unassembled WGS sequence"/>
</dbReference>
<evidence type="ECO:0000313" key="4">
    <source>
        <dbReference type="Proteomes" id="UP001218218"/>
    </source>
</evidence>
<dbReference type="Pfam" id="PF12937">
    <property type="entry name" value="F-box-like"/>
    <property type="match status" value="1"/>
</dbReference>
<protein>
    <recommendedName>
        <fullName evidence="2">F-box domain-containing protein</fullName>
    </recommendedName>
</protein>
<dbReference type="PANTHER" id="PTHR38926">
    <property type="entry name" value="F-BOX DOMAIN CONTAINING PROTEIN, EXPRESSED"/>
    <property type="match status" value="1"/>
</dbReference>
<dbReference type="PANTHER" id="PTHR38926:SF5">
    <property type="entry name" value="F-BOX AND LEUCINE-RICH REPEAT PROTEIN 6"/>
    <property type="match status" value="1"/>
</dbReference>
<evidence type="ECO:0000313" key="3">
    <source>
        <dbReference type="EMBL" id="KAJ7366842.1"/>
    </source>
</evidence>
<gene>
    <name evidence="3" type="ORF">DFH08DRAFT_1004438</name>
</gene>
<comment type="caution">
    <text evidence="3">The sequence shown here is derived from an EMBL/GenBank/DDBJ whole genome shotgun (WGS) entry which is preliminary data.</text>
</comment>
<proteinExistence type="predicted"/>
<dbReference type="EMBL" id="JARIHO010000002">
    <property type="protein sequence ID" value="KAJ7366842.1"/>
    <property type="molecule type" value="Genomic_DNA"/>
</dbReference>
<name>A0AAD7F2Y0_9AGAR</name>
<evidence type="ECO:0000256" key="1">
    <source>
        <dbReference type="SAM" id="Coils"/>
    </source>
</evidence>
<feature type="coiled-coil region" evidence="1">
    <location>
        <begin position="22"/>
        <end position="49"/>
    </location>
</feature>
<dbReference type="InterPro" id="IPR001810">
    <property type="entry name" value="F-box_dom"/>
</dbReference>
<keyword evidence="1" id="KW-0175">Coiled coil</keyword>
<dbReference type="AlphaFoldDB" id="A0AAD7F2Y0"/>
<keyword evidence="4" id="KW-1185">Reference proteome</keyword>
<reference evidence="3" key="1">
    <citation type="submission" date="2023-03" db="EMBL/GenBank/DDBJ databases">
        <title>Massive genome expansion in bonnet fungi (Mycena s.s.) driven by repeated elements and novel gene families across ecological guilds.</title>
        <authorList>
            <consortium name="Lawrence Berkeley National Laboratory"/>
            <person name="Harder C.B."/>
            <person name="Miyauchi S."/>
            <person name="Viragh M."/>
            <person name="Kuo A."/>
            <person name="Thoen E."/>
            <person name="Andreopoulos B."/>
            <person name="Lu D."/>
            <person name="Skrede I."/>
            <person name="Drula E."/>
            <person name="Henrissat B."/>
            <person name="Morin E."/>
            <person name="Kohler A."/>
            <person name="Barry K."/>
            <person name="LaButti K."/>
            <person name="Morin E."/>
            <person name="Salamov A."/>
            <person name="Lipzen A."/>
            <person name="Mereny Z."/>
            <person name="Hegedus B."/>
            <person name="Baldrian P."/>
            <person name="Stursova M."/>
            <person name="Weitz H."/>
            <person name="Taylor A."/>
            <person name="Grigoriev I.V."/>
            <person name="Nagy L.G."/>
            <person name="Martin F."/>
            <person name="Kauserud H."/>
        </authorList>
    </citation>
    <scope>NUCLEOTIDE SEQUENCE</scope>
    <source>
        <strain evidence="3">CBHHK002</strain>
    </source>
</reference>
<accession>A0AAD7F2Y0</accession>
<feature type="domain" description="F-box" evidence="2">
    <location>
        <begin position="59"/>
        <end position="115"/>
    </location>
</feature>
<dbReference type="Gene3D" id="1.20.1280.50">
    <property type="match status" value="1"/>
</dbReference>
<organism evidence="3 4">
    <name type="scientific">Mycena albidolilacea</name>
    <dbReference type="NCBI Taxonomy" id="1033008"/>
    <lineage>
        <taxon>Eukaryota</taxon>
        <taxon>Fungi</taxon>
        <taxon>Dikarya</taxon>
        <taxon>Basidiomycota</taxon>
        <taxon>Agaricomycotina</taxon>
        <taxon>Agaricomycetes</taxon>
        <taxon>Agaricomycetidae</taxon>
        <taxon>Agaricales</taxon>
        <taxon>Marasmiineae</taxon>
        <taxon>Mycenaceae</taxon>
        <taxon>Mycena</taxon>
    </lineage>
</organism>
<evidence type="ECO:0000259" key="2">
    <source>
        <dbReference type="Pfam" id="PF12937"/>
    </source>
</evidence>
<sequence>MSTSQTVNAALRARLTQVDASILEVETSILELQLRLRSLQNNWQSIQDQLDSMVYPVFTLPHEITSNIFLHCLPAETSSTAKKGPNLARAPLLLLQVCRTWRDIALSTPRLWVFLHVNLSNLFRDLEESELEKLLADWFLRAGACALSFSAGSPDFMVQIGVIDAIRATLLRFAPRLQSVSLELNIYHFYRFLDIAPFPLLETLTGNFFFGPGEEGFILGATPRLRRLVYTGPTSPSMFRRAARACEGLSAVTCEKRVHPQHFLDLLLSIPSLENFTGSVPDKAVTRHDGVVTHGRLQSLHLSRHSSVRFLRLLRLPALQNLHLETDISTCCDECPEFLSLLARSSASLRRFSTSNRMMYTTEWFSTYMPHLTDLDLWKPQLQFLHDFVRKLDRTQDAGFLPHLQTLLLRNCVFDVDAPLLQALSSRCTAGEGSSVLTSFRVWPHDLFLLSLDESQTTALRALVERGMSILVADNEV</sequence>